<keyword evidence="6" id="KW-1185">Reference proteome</keyword>
<evidence type="ECO:0000259" key="4">
    <source>
        <dbReference type="PROSITE" id="PS50222"/>
    </source>
</evidence>
<dbReference type="SUPFAM" id="SSF47473">
    <property type="entry name" value="EF-hand"/>
    <property type="match status" value="1"/>
</dbReference>
<feature type="domain" description="EF-hand" evidence="4">
    <location>
        <begin position="82"/>
        <end position="117"/>
    </location>
</feature>
<dbReference type="PROSITE" id="PS00018">
    <property type="entry name" value="EF_HAND_1"/>
    <property type="match status" value="3"/>
</dbReference>
<evidence type="ECO:0000313" key="5">
    <source>
        <dbReference type="EMBL" id="KAJ4966061.1"/>
    </source>
</evidence>
<organism evidence="5 6">
    <name type="scientific">Protea cynaroides</name>
    <dbReference type="NCBI Taxonomy" id="273540"/>
    <lineage>
        <taxon>Eukaryota</taxon>
        <taxon>Viridiplantae</taxon>
        <taxon>Streptophyta</taxon>
        <taxon>Embryophyta</taxon>
        <taxon>Tracheophyta</taxon>
        <taxon>Spermatophyta</taxon>
        <taxon>Magnoliopsida</taxon>
        <taxon>Proteales</taxon>
        <taxon>Proteaceae</taxon>
        <taxon>Protea</taxon>
    </lineage>
</organism>
<dbReference type="InterPro" id="IPR002048">
    <property type="entry name" value="EF_hand_dom"/>
</dbReference>
<evidence type="ECO:0000256" key="3">
    <source>
        <dbReference type="ARBA" id="ARBA00022837"/>
    </source>
</evidence>
<dbReference type="AlphaFoldDB" id="A0A9Q0K913"/>
<dbReference type="Proteomes" id="UP001141806">
    <property type="component" value="Unassembled WGS sequence"/>
</dbReference>
<dbReference type="PROSITE" id="PS50222">
    <property type="entry name" value="EF_HAND_2"/>
    <property type="match status" value="3"/>
</dbReference>
<keyword evidence="3" id="KW-0106">Calcium</keyword>
<keyword evidence="2" id="KW-0677">Repeat</keyword>
<dbReference type="FunFam" id="1.10.238.10:FF:000001">
    <property type="entry name" value="Calmodulin 1"/>
    <property type="match status" value="1"/>
</dbReference>
<dbReference type="SMART" id="SM00054">
    <property type="entry name" value="EFh"/>
    <property type="match status" value="3"/>
</dbReference>
<sequence>MYSHPISYSDLDRIFKKLDQNDDGYVSINDLHWLLDRVGGVRTSSEEELKFMLERDSFSLPEFIQFYESIEKLTEEEDEEEQLELDLVEAFKVFDLNNDGFISCEELQSVLSRLDLWEEKSGHDCRSMILKFDTNSDGLVDFEEFKAMMLLTTSS</sequence>
<dbReference type="Pfam" id="PF13499">
    <property type="entry name" value="EF-hand_7"/>
    <property type="match status" value="1"/>
</dbReference>
<evidence type="ECO:0000256" key="2">
    <source>
        <dbReference type="ARBA" id="ARBA00022737"/>
    </source>
</evidence>
<dbReference type="InterPro" id="IPR039647">
    <property type="entry name" value="EF_hand_pair_protein_CML-like"/>
</dbReference>
<keyword evidence="1" id="KW-0479">Metal-binding</keyword>
<gene>
    <name evidence="5" type="ORF">NE237_017910</name>
</gene>
<name>A0A9Q0K913_9MAGN</name>
<evidence type="ECO:0000313" key="6">
    <source>
        <dbReference type="Proteomes" id="UP001141806"/>
    </source>
</evidence>
<reference evidence="5" key="1">
    <citation type="journal article" date="2023" name="Plant J.">
        <title>The genome of the king protea, Protea cynaroides.</title>
        <authorList>
            <person name="Chang J."/>
            <person name="Duong T.A."/>
            <person name="Schoeman C."/>
            <person name="Ma X."/>
            <person name="Roodt D."/>
            <person name="Barker N."/>
            <person name="Li Z."/>
            <person name="Van de Peer Y."/>
            <person name="Mizrachi E."/>
        </authorList>
    </citation>
    <scope>NUCLEOTIDE SEQUENCE</scope>
    <source>
        <tissue evidence="5">Young leaves</tissue>
    </source>
</reference>
<feature type="domain" description="EF-hand" evidence="4">
    <location>
        <begin position="6"/>
        <end position="41"/>
    </location>
</feature>
<dbReference type="OrthoDB" id="26525at2759"/>
<dbReference type="InterPro" id="IPR018247">
    <property type="entry name" value="EF_Hand_1_Ca_BS"/>
</dbReference>
<proteinExistence type="predicted"/>
<feature type="domain" description="EF-hand" evidence="4">
    <location>
        <begin position="120"/>
        <end position="155"/>
    </location>
</feature>
<dbReference type="EMBL" id="JAMYWD010000007">
    <property type="protein sequence ID" value="KAJ4966061.1"/>
    <property type="molecule type" value="Genomic_DNA"/>
</dbReference>
<dbReference type="PANTHER" id="PTHR10891">
    <property type="entry name" value="EF-HAND CALCIUM-BINDING DOMAIN CONTAINING PROTEIN"/>
    <property type="match status" value="1"/>
</dbReference>
<accession>A0A9Q0K913</accession>
<protein>
    <recommendedName>
        <fullName evidence="4">EF-hand domain-containing protein</fullName>
    </recommendedName>
</protein>
<dbReference type="GO" id="GO:0005509">
    <property type="term" value="F:calcium ion binding"/>
    <property type="evidence" value="ECO:0007669"/>
    <property type="project" value="InterPro"/>
</dbReference>
<dbReference type="Pfam" id="PF13833">
    <property type="entry name" value="EF-hand_8"/>
    <property type="match status" value="1"/>
</dbReference>
<dbReference type="Gene3D" id="1.10.238.10">
    <property type="entry name" value="EF-hand"/>
    <property type="match status" value="1"/>
</dbReference>
<dbReference type="InterPro" id="IPR011992">
    <property type="entry name" value="EF-hand-dom_pair"/>
</dbReference>
<comment type="caution">
    <text evidence="5">The sequence shown here is derived from an EMBL/GenBank/DDBJ whole genome shotgun (WGS) entry which is preliminary data.</text>
</comment>
<dbReference type="CDD" id="cd00051">
    <property type="entry name" value="EFh"/>
    <property type="match status" value="1"/>
</dbReference>
<evidence type="ECO:0000256" key="1">
    <source>
        <dbReference type="ARBA" id="ARBA00022723"/>
    </source>
</evidence>